<evidence type="ECO:0000313" key="6">
    <source>
        <dbReference type="EMBL" id="ESN92218.1"/>
    </source>
</evidence>
<dbReference type="EnsemblMetazoa" id="HelroT103921">
    <property type="protein sequence ID" value="HelroP103921"/>
    <property type="gene ID" value="HelroG103921"/>
</dbReference>
<keyword evidence="3" id="KW-0812">Transmembrane</keyword>
<dbReference type="GeneID" id="20194637"/>
<comment type="similarity">
    <text evidence="2">Belongs to the SMIM12 family.</text>
</comment>
<dbReference type="CTD" id="20194637"/>
<dbReference type="STRING" id="6412.T1EDI5"/>
<dbReference type="KEGG" id="hro:HELRODRAFT_103921"/>
<evidence type="ECO:0000256" key="3">
    <source>
        <dbReference type="ARBA" id="ARBA00022692"/>
    </source>
</evidence>
<evidence type="ECO:0000256" key="1">
    <source>
        <dbReference type="ARBA" id="ARBA00004167"/>
    </source>
</evidence>
<evidence type="ECO:0000313" key="8">
    <source>
        <dbReference type="Proteomes" id="UP000015101"/>
    </source>
</evidence>
<organism evidence="7 8">
    <name type="scientific">Helobdella robusta</name>
    <name type="common">Californian leech</name>
    <dbReference type="NCBI Taxonomy" id="6412"/>
    <lineage>
        <taxon>Eukaryota</taxon>
        <taxon>Metazoa</taxon>
        <taxon>Spiralia</taxon>
        <taxon>Lophotrochozoa</taxon>
        <taxon>Annelida</taxon>
        <taxon>Clitellata</taxon>
        <taxon>Hirudinea</taxon>
        <taxon>Rhynchobdellida</taxon>
        <taxon>Glossiphoniidae</taxon>
        <taxon>Helobdella</taxon>
    </lineage>
</organism>
<dbReference type="GO" id="GO:0016020">
    <property type="term" value="C:membrane"/>
    <property type="evidence" value="ECO:0007669"/>
    <property type="project" value="UniProtKB-SubCell"/>
</dbReference>
<dbReference type="AlphaFoldDB" id="T1EDI5"/>
<dbReference type="RefSeq" id="XP_009029719.1">
    <property type="nucleotide sequence ID" value="XM_009031471.1"/>
</dbReference>
<dbReference type="Proteomes" id="UP000015101">
    <property type="component" value="Unassembled WGS sequence"/>
</dbReference>
<evidence type="ECO:0000313" key="7">
    <source>
        <dbReference type="EnsemblMetazoa" id="HelroP103921"/>
    </source>
</evidence>
<keyword evidence="5" id="KW-0472">Membrane</keyword>
<evidence type="ECO:0000256" key="4">
    <source>
        <dbReference type="ARBA" id="ARBA00022989"/>
    </source>
</evidence>
<reference evidence="7" key="3">
    <citation type="submission" date="2015-06" db="UniProtKB">
        <authorList>
            <consortium name="EnsemblMetazoa"/>
        </authorList>
    </citation>
    <scope>IDENTIFICATION</scope>
</reference>
<dbReference type="EMBL" id="AMQM01007758">
    <property type="status" value="NOT_ANNOTATED_CDS"/>
    <property type="molecule type" value="Genomic_DNA"/>
</dbReference>
<dbReference type="FunCoup" id="T1EDI5">
    <property type="interactions" value="204"/>
</dbReference>
<proteinExistence type="inferred from homology"/>
<dbReference type="HOGENOM" id="CLU_160787_1_0_1"/>
<comment type="subcellular location">
    <subcellularLocation>
        <location evidence="1">Membrane</location>
        <topology evidence="1">Single-pass membrane protein</topology>
    </subcellularLocation>
</comment>
<gene>
    <name evidence="7" type="primary">20194637</name>
    <name evidence="6" type="ORF">HELRODRAFT_103921</name>
</gene>
<keyword evidence="8" id="KW-1185">Reference proteome</keyword>
<dbReference type="Pfam" id="PF15990">
    <property type="entry name" value="UPF0767"/>
    <property type="match status" value="1"/>
</dbReference>
<evidence type="ECO:0000256" key="5">
    <source>
        <dbReference type="ARBA" id="ARBA00023136"/>
    </source>
</evidence>
<dbReference type="PANTHER" id="PTHR28599">
    <property type="entry name" value="SMALL INTEGRAL MEMBRANE PROTEIN 12"/>
    <property type="match status" value="1"/>
</dbReference>
<name>T1EDI5_HELRO</name>
<reference evidence="8" key="1">
    <citation type="submission" date="2012-12" db="EMBL/GenBank/DDBJ databases">
        <authorList>
            <person name="Hellsten U."/>
            <person name="Grimwood J."/>
            <person name="Chapman J.A."/>
            <person name="Shapiro H."/>
            <person name="Aerts A."/>
            <person name="Otillar R.P."/>
            <person name="Terry A.Y."/>
            <person name="Boore J.L."/>
            <person name="Simakov O."/>
            <person name="Marletaz F."/>
            <person name="Cho S.-J."/>
            <person name="Edsinger-Gonzales E."/>
            <person name="Havlak P."/>
            <person name="Kuo D.-H."/>
            <person name="Larsson T."/>
            <person name="Lv J."/>
            <person name="Arendt D."/>
            <person name="Savage R."/>
            <person name="Osoegawa K."/>
            <person name="de Jong P."/>
            <person name="Lindberg D.R."/>
            <person name="Seaver E.C."/>
            <person name="Weisblat D.A."/>
            <person name="Putnam N.H."/>
            <person name="Grigoriev I.V."/>
            <person name="Rokhsar D.S."/>
        </authorList>
    </citation>
    <scope>NUCLEOTIDE SEQUENCE</scope>
</reference>
<reference evidence="6 8" key="2">
    <citation type="journal article" date="2013" name="Nature">
        <title>Insights into bilaterian evolution from three spiralian genomes.</title>
        <authorList>
            <person name="Simakov O."/>
            <person name="Marletaz F."/>
            <person name="Cho S.J."/>
            <person name="Edsinger-Gonzales E."/>
            <person name="Havlak P."/>
            <person name="Hellsten U."/>
            <person name="Kuo D.H."/>
            <person name="Larsson T."/>
            <person name="Lv J."/>
            <person name="Arendt D."/>
            <person name="Savage R."/>
            <person name="Osoegawa K."/>
            <person name="de Jong P."/>
            <person name="Grimwood J."/>
            <person name="Chapman J.A."/>
            <person name="Shapiro H."/>
            <person name="Aerts A."/>
            <person name="Otillar R.P."/>
            <person name="Terry A.Y."/>
            <person name="Boore J.L."/>
            <person name="Grigoriev I.V."/>
            <person name="Lindberg D.R."/>
            <person name="Seaver E.C."/>
            <person name="Weisblat D.A."/>
            <person name="Putnam N.H."/>
            <person name="Rokhsar D.S."/>
        </authorList>
    </citation>
    <scope>NUCLEOTIDE SEQUENCE</scope>
</reference>
<dbReference type="OMA" id="HNPLEVN"/>
<dbReference type="eggNOG" id="ENOG502S2AD">
    <property type="taxonomic scope" value="Eukaryota"/>
</dbReference>
<sequence length="85" mass="9823">MVLPLIMAAARAYAPYVIWPAAFVVGAIGYKLEWWVRSGEESPWKKESISDERVKRILAENENKDLTVVDKLKDRKFIPKTVFDQ</sequence>
<dbReference type="InParanoid" id="T1EDI5"/>
<dbReference type="EMBL" id="KB097661">
    <property type="protein sequence ID" value="ESN92218.1"/>
    <property type="molecule type" value="Genomic_DNA"/>
</dbReference>
<accession>T1EDI5</accession>
<dbReference type="InterPro" id="IPR031933">
    <property type="entry name" value="UPF0767"/>
</dbReference>
<evidence type="ECO:0008006" key="9">
    <source>
        <dbReference type="Google" id="ProtNLM"/>
    </source>
</evidence>
<dbReference type="PANTHER" id="PTHR28599:SF1">
    <property type="entry name" value="SMALL INTEGRAL MEMBRANE PROTEIN 12"/>
    <property type="match status" value="1"/>
</dbReference>
<protein>
    <recommendedName>
        <fullName evidence="9">Small integral membrane protein 12</fullName>
    </recommendedName>
</protein>
<evidence type="ECO:0000256" key="2">
    <source>
        <dbReference type="ARBA" id="ARBA00007304"/>
    </source>
</evidence>
<dbReference type="OrthoDB" id="10052506at2759"/>
<keyword evidence="4" id="KW-1133">Transmembrane helix</keyword>